<dbReference type="STRING" id="56216.A0A1A6HFQ9"/>
<keyword evidence="2 3" id="KW-0371">Homeobox</keyword>
<organism evidence="6 7">
    <name type="scientific">Neotoma lepida</name>
    <name type="common">Desert woodrat</name>
    <dbReference type="NCBI Taxonomy" id="56216"/>
    <lineage>
        <taxon>Eukaryota</taxon>
        <taxon>Metazoa</taxon>
        <taxon>Chordata</taxon>
        <taxon>Craniata</taxon>
        <taxon>Vertebrata</taxon>
        <taxon>Euteleostomi</taxon>
        <taxon>Mammalia</taxon>
        <taxon>Eutheria</taxon>
        <taxon>Euarchontoglires</taxon>
        <taxon>Glires</taxon>
        <taxon>Rodentia</taxon>
        <taxon>Myomorpha</taxon>
        <taxon>Muroidea</taxon>
        <taxon>Cricetidae</taxon>
        <taxon>Neotominae</taxon>
        <taxon>Neotoma</taxon>
    </lineage>
</organism>
<evidence type="ECO:0000313" key="6">
    <source>
        <dbReference type="EMBL" id="OBS76467.1"/>
    </source>
</evidence>
<dbReference type="GO" id="GO:0005634">
    <property type="term" value="C:nucleus"/>
    <property type="evidence" value="ECO:0007669"/>
    <property type="project" value="UniProtKB-SubCell"/>
</dbReference>
<dbReference type="OrthoDB" id="6159439at2759"/>
<dbReference type="SMART" id="SM00389">
    <property type="entry name" value="HOX"/>
    <property type="match status" value="1"/>
</dbReference>
<dbReference type="Pfam" id="PF00046">
    <property type="entry name" value="Homeodomain"/>
    <property type="match status" value="1"/>
</dbReference>
<feature type="domain" description="Homeobox" evidence="5">
    <location>
        <begin position="97"/>
        <end position="157"/>
    </location>
</feature>
<dbReference type="CDD" id="cd00086">
    <property type="entry name" value="homeodomain"/>
    <property type="match status" value="1"/>
</dbReference>
<keyword evidence="2 3" id="KW-0238">DNA-binding</keyword>
<evidence type="ECO:0000256" key="4">
    <source>
        <dbReference type="SAM" id="MobiDB-lite"/>
    </source>
</evidence>
<dbReference type="Gene3D" id="1.10.10.60">
    <property type="entry name" value="Homeodomain-like"/>
    <property type="match status" value="1"/>
</dbReference>
<dbReference type="InterPro" id="IPR009057">
    <property type="entry name" value="Homeodomain-like_sf"/>
</dbReference>
<evidence type="ECO:0000256" key="2">
    <source>
        <dbReference type="PROSITE-ProRule" id="PRU00108"/>
    </source>
</evidence>
<keyword evidence="7" id="KW-1185">Reference proteome</keyword>
<dbReference type="PROSITE" id="PS50071">
    <property type="entry name" value="HOMEOBOX_2"/>
    <property type="match status" value="1"/>
</dbReference>
<dbReference type="SUPFAM" id="SSF46689">
    <property type="entry name" value="Homeodomain-like"/>
    <property type="match status" value="1"/>
</dbReference>
<feature type="region of interest" description="Disordered" evidence="4">
    <location>
        <begin position="65"/>
        <end position="96"/>
    </location>
</feature>
<feature type="DNA-binding region" description="Homeobox" evidence="2">
    <location>
        <begin position="99"/>
        <end position="158"/>
    </location>
</feature>
<reference evidence="6 7" key="1">
    <citation type="submission" date="2016-06" db="EMBL/GenBank/DDBJ databases">
        <title>The Draft Genome Sequence and Annotation of the Desert Woodrat Neotoma lepida.</title>
        <authorList>
            <person name="Campbell M."/>
            <person name="Oakeson K.F."/>
            <person name="Yandell M."/>
            <person name="Halpert J.R."/>
            <person name="Dearing D."/>
        </authorList>
    </citation>
    <scope>NUCLEOTIDE SEQUENCE [LARGE SCALE GENOMIC DNA]</scope>
    <source>
        <strain evidence="6">417</strain>
        <tissue evidence="6">Liver</tissue>
    </source>
</reference>
<dbReference type="PANTHER" id="PTHR24329">
    <property type="entry name" value="HOMEOBOX PROTEIN ARISTALESS"/>
    <property type="match status" value="1"/>
</dbReference>
<evidence type="ECO:0000256" key="1">
    <source>
        <dbReference type="ARBA" id="ARBA00004123"/>
    </source>
</evidence>
<accession>A0A1A6HFQ9</accession>
<comment type="subcellular location">
    <subcellularLocation>
        <location evidence="1 2 3">Nucleus</location>
    </subcellularLocation>
</comment>
<dbReference type="GO" id="GO:0000981">
    <property type="term" value="F:DNA-binding transcription factor activity, RNA polymerase II-specific"/>
    <property type="evidence" value="ECO:0007669"/>
    <property type="project" value="TreeGrafter"/>
</dbReference>
<dbReference type="InterPro" id="IPR050649">
    <property type="entry name" value="Paired_Homeobox_TFs"/>
</dbReference>
<evidence type="ECO:0000313" key="7">
    <source>
        <dbReference type="Proteomes" id="UP000092124"/>
    </source>
</evidence>
<dbReference type="GO" id="GO:0000977">
    <property type="term" value="F:RNA polymerase II transcription regulatory region sequence-specific DNA binding"/>
    <property type="evidence" value="ECO:0007669"/>
    <property type="project" value="TreeGrafter"/>
</dbReference>
<dbReference type="PANTHER" id="PTHR24329:SF565">
    <property type="entry name" value="REPRODUCTIVE HOMEOBOX 10"/>
    <property type="match status" value="1"/>
</dbReference>
<name>A0A1A6HFQ9_NEOLE</name>
<gene>
    <name evidence="6" type="ORF">A6R68_17081</name>
</gene>
<evidence type="ECO:0000256" key="3">
    <source>
        <dbReference type="RuleBase" id="RU000682"/>
    </source>
</evidence>
<comment type="caution">
    <text evidence="6">The sequence shown here is derived from an EMBL/GenBank/DDBJ whole genome shotgun (WGS) entry which is preliminary data.</text>
</comment>
<dbReference type="EMBL" id="LZPO01034905">
    <property type="protein sequence ID" value="OBS76467.1"/>
    <property type="molecule type" value="Genomic_DNA"/>
</dbReference>
<dbReference type="FunFam" id="1.10.10.60:FF:000580">
    <property type="entry name" value="Reproductive homeobox on X chromosome 11"/>
    <property type="match status" value="1"/>
</dbReference>
<dbReference type="AlphaFoldDB" id="A0A1A6HFQ9"/>
<sequence length="207" mass="24252">MESKYFYFDLDYYGVGFYEEEVKTESQQRATLAESRRCVGRGVRVLHELGDKDYTNPEYDRYYNHEMNKPRASPSEPGWKRMEGPGQAAGAVSHSSNKKQRKHYKFTYVQVCELDRVFRETQYPDALQRKALAELIHVDECKVKAWFKNQRAKYKKGQKEFLLSSDTSDTLNNFSPEMDEDPESIFVPEEPEGFLLCQQHLGKSCWS</sequence>
<dbReference type="InterPro" id="IPR001356">
    <property type="entry name" value="HD"/>
</dbReference>
<dbReference type="Proteomes" id="UP000092124">
    <property type="component" value="Unassembled WGS sequence"/>
</dbReference>
<protein>
    <recommendedName>
        <fullName evidence="5">Homeobox domain-containing protein</fullName>
    </recommendedName>
</protein>
<keyword evidence="2 3" id="KW-0539">Nucleus</keyword>
<proteinExistence type="predicted"/>
<evidence type="ECO:0000259" key="5">
    <source>
        <dbReference type="PROSITE" id="PS50071"/>
    </source>
</evidence>